<dbReference type="PROSITE" id="PS00108">
    <property type="entry name" value="PROTEIN_KINASE_ST"/>
    <property type="match status" value="1"/>
</dbReference>
<proteinExistence type="inferred from homology"/>
<feature type="binding site" evidence="14">
    <location>
        <position position="119"/>
    </location>
    <ligand>
        <name>ATP</name>
        <dbReference type="ChEBI" id="CHEBI:30616"/>
    </ligand>
</feature>
<organism evidence="17 18">
    <name type="scientific">Brachionus calyciflorus</name>
    <dbReference type="NCBI Taxonomy" id="104777"/>
    <lineage>
        <taxon>Eukaryota</taxon>
        <taxon>Metazoa</taxon>
        <taxon>Spiralia</taxon>
        <taxon>Gnathifera</taxon>
        <taxon>Rotifera</taxon>
        <taxon>Eurotatoria</taxon>
        <taxon>Monogononta</taxon>
        <taxon>Pseudotrocha</taxon>
        <taxon>Ploima</taxon>
        <taxon>Brachionidae</taxon>
        <taxon>Brachionus</taxon>
    </lineage>
</organism>
<dbReference type="GO" id="GO:0004674">
    <property type="term" value="F:protein serine/threonine kinase activity"/>
    <property type="evidence" value="ECO:0007669"/>
    <property type="project" value="UniProtKB-KW"/>
</dbReference>
<feature type="compositionally biased region" description="Polar residues" evidence="15">
    <location>
        <begin position="40"/>
        <end position="61"/>
    </location>
</feature>
<evidence type="ECO:0000256" key="14">
    <source>
        <dbReference type="PROSITE-ProRule" id="PRU10141"/>
    </source>
</evidence>
<name>A0A813N672_9BILA</name>
<reference evidence="17" key="1">
    <citation type="submission" date="2021-02" db="EMBL/GenBank/DDBJ databases">
        <authorList>
            <person name="Nowell W R."/>
        </authorList>
    </citation>
    <scope>NUCLEOTIDE SEQUENCE</scope>
    <source>
        <strain evidence="17">Ploen Becks lab</strain>
    </source>
</reference>
<dbReference type="SUPFAM" id="SSF56112">
    <property type="entry name" value="Protein kinase-like (PK-like)"/>
    <property type="match status" value="1"/>
</dbReference>
<dbReference type="SMART" id="SM00220">
    <property type="entry name" value="S_TKc"/>
    <property type="match status" value="1"/>
</dbReference>
<evidence type="ECO:0000256" key="5">
    <source>
        <dbReference type="ARBA" id="ARBA00022679"/>
    </source>
</evidence>
<evidence type="ECO:0000313" key="17">
    <source>
        <dbReference type="EMBL" id="CAF0733212.1"/>
    </source>
</evidence>
<keyword evidence="6" id="KW-0479">Metal-binding</keyword>
<dbReference type="EMBL" id="CAJNOC010000249">
    <property type="protein sequence ID" value="CAF0733212.1"/>
    <property type="molecule type" value="Genomic_DNA"/>
</dbReference>
<dbReference type="FunFam" id="3.30.200.20:FF:000093">
    <property type="entry name" value="Putative map kinase-interacting serine/threonine-protein kinase 1"/>
    <property type="match status" value="1"/>
</dbReference>
<evidence type="ECO:0000256" key="13">
    <source>
        <dbReference type="ARBA" id="ARBA00048679"/>
    </source>
</evidence>
<dbReference type="Proteomes" id="UP000663879">
    <property type="component" value="Unassembled WGS sequence"/>
</dbReference>
<feature type="region of interest" description="Disordered" evidence="15">
    <location>
        <begin position="453"/>
        <end position="483"/>
    </location>
</feature>
<dbReference type="GO" id="GO:0005524">
    <property type="term" value="F:ATP binding"/>
    <property type="evidence" value="ECO:0007669"/>
    <property type="project" value="UniProtKB-UniRule"/>
</dbReference>
<keyword evidence="7 14" id="KW-0547">Nucleotide-binding</keyword>
<dbReference type="Gene3D" id="1.10.510.10">
    <property type="entry name" value="Transferase(Phosphotransferase) domain 1"/>
    <property type="match status" value="1"/>
</dbReference>
<dbReference type="InterPro" id="IPR000719">
    <property type="entry name" value="Prot_kinase_dom"/>
</dbReference>
<evidence type="ECO:0000256" key="10">
    <source>
        <dbReference type="ARBA" id="ARBA00022842"/>
    </source>
</evidence>
<keyword evidence="8" id="KW-0418">Kinase</keyword>
<dbReference type="InterPro" id="IPR008271">
    <property type="entry name" value="Ser/Thr_kinase_AS"/>
</dbReference>
<feature type="domain" description="Protein kinase" evidence="16">
    <location>
        <begin position="90"/>
        <end position="374"/>
    </location>
</feature>
<evidence type="ECO:0000313" key="18">
    <source>
        <dbReference type="Proteomes" id="UP000663879"/>
    </source>
</evidence>
<evidence type="ECO:0000256" key="6">
    <source>
        <dbReference type="ARBA" id="ARBA00022723"/>
    </source>
</evidence>
<feature type="compositionally biased region" description="Low complexity" evidence="15">
    <location>
        <begin position="717"/>
        <end position="727"/>
    </location>
</feature>
<dbReference type="Pfam" id="PF00069">
    <property type="entry name" value="Pkinase"/>
    <property type="match status" value="1"/>
</dbReference>
<dbReference type="OrthoDB" id="5794026at2759"/>
<comment type="similarity">
    <text evidence="2">Belongs to the protein kinase superfamily. CAMK Ser/Thr protein kinase family.</text>
</comment>
<keyword evidence="18" id="KW-1185">Reference proteome</keyword>
<evidence type="ECO:0000256" key="1">
    <source>
        <dbReference type="ARBA" id="ARBA00001946"/>
    </source>
</evidence>
<keyword evidence="4" id="KW-0723">Serine/threonine-protein kinase</keyword>
<protein>
    <recommendedName>
        <fullName evidence="3">non-specific serine/threonine protein kinase</fullName>
        <ecNumber evidence="3">2.7.11.1</ecNumber>
    </recommendedName>
</protein>
<comment type="cofactor">
    <cofactor evidence="1">
        <name>Mg(2+)</name>
        <dbReference type="ChEBI" id="CHEBI:18420"/>
    </cofactor>
</comment>
<evidence type="ECO:0000256" key="9">
    <source>
        <dbReference type="ARBA" id="ARBA00022840"/>
    </source>
</evidence>
<keyword evidence="10" id="KW-0460">Magnesium</keyword>
<feature type="compositionally biased region" description="Pro residues" evidence="15">
    <location>
        <begin position="662"/>
        <end position="675"/>
    </location>
</feature>
<dbReference type="GO" id="GO:0006417">
    <property type="term" value="P:regulation of translation"/>
    <property type="evidence" value="ECO:0007669"/>
    <property type="project" value="UniProtKB-KW"/>
</dbReference>
<evidence type="ECO:0000256" key="15">
    <source>
        <dbReference type="SAM" id="MobiDB-lite"/>
    </source>
</evidence>
<dbReference type="InterPro" id="IPR050205">
    <property type="entry name" value="CDPK_Ser/Thr_kinases"/>
</dbReference>
<sequence>MLAEPMFQFTEDFDQKPYMMVQRPSLKRPSKLELKINLNEQQTAALSTPTQQKPSESSVTSEQKKQTTNRKKKRRFASDMQSTHFSDVYSLTGESLGRGAYGQVFACRNIYTNQEYAVKIIDKYAHPNRERVFKEIEIYLHCRDCANILKIIEFFEEEEKFYVVFEKMEGGPLLNHIEKRGHLTEKEASTIVKEIATALDFLHSKGMAHRDLKPENILCQYKNSVIPVRICDFDLGSSIKINSRSATPVTTPELCTPVGSAEYLAPEVVEAFINDMSYDKRCDLWSLGVIVYIMLSGKVPFTGKCGSDCGWDRGQECRDCQQFLFERIQEGTYDFPSADWDHISEDAKDLIRHLLEHDVTMRYSAADVLRHSWITGQVPSTQLCTPSVLKRNNSVRDIDKYADEALAINRMVEHNISSSMHLSRSSSTFFYADIQQQQEQQEAKLNEIKLAQDSNTPQQSDPIQIPQNNLDSTPTGSPTNNYTLKDTTNSKLFIIGGNDNNDDDEDDEFNFDDFDDKFSFCNYYMNTTTNTLHDQSLDHVDTMAYMFSNKLRSDDPLDRMVNEKIITKSIKINPRSDEDDSSLDYFLASSVDTVINAPYLRAAMASNVKTKIPTVCTPSTTSSSSSNSIQSSSIEKINNQNQTPKKARQNKKKKKKKLTSPQPTPPPPPPPPKPPINNNQPAQPVNGMKQLFSSIVSAVTNTVVSSVQNDKSKSKKSVISNLSSSDSNLDDNKNGKQKNKQKFRKPHMIQNQQQQQQSSHHNSLQGNIQTKSGSTNEQSINKHKAIIRPSNNNKKW</sequence>
<comment type="catalytic activity">
    <reaction evidence="12">
        <text>L-threonyl-[protein] + ATP = O-phospho-L-threonyl-[protein] + ADP + H(+)</text>
        <dbReference type="Rhea" id="RHEA:46608"/>
        <dbReference type="Rhea" id="RHEA-COMP:11060"/>
        <dbReference type="Rhea" id="RHEA-COMP:11605"/>
        <dbReference type="ChEBI" id="CHEBI:15378"/>
        <dbReference type="ChEBI" id="CHEBI:30013"/>
        <dbReference type="ChEBI" id="CHEBI:30616"/>
        <dbReference type="ChEBI" id="CHEBI:61977"/>
        <dbReference type="ChEBI" id="CHEBI:456216"/>
        <dbReference type="EC" id="2.7.11.1"/>
    </reaction>
</comment>
<gene>
    <name evidence="17" type="ORF">OXX778_LOCUS2969</name>
</gene>
<evidence type="ECO:0000256" key="3">
    <source>
        <dbReference type="ARBA" id="ARBA00012513"/>
    </source>
</evidence>
<dbReference type="PROSITE" id="PS00107">
    <property type="entry name" value="PROTEIN_KINASE_ATP"/>
    <property type="match status" value="1"/>
</dbReference>
<feature type="region of interest" description="Disordered" evidence="15">
    <location>
        <begin position="40"/>
        <end position="79"/>
    </location>
</feature>
<comment type="catalytic activity">
    <reaction evidence="13">
        <text>L-seryl-[protein] + ATP = O-phospho-L-seryl-[protein] + ADP + H(+)</text>
        <dbReference type="Rhea" id="RHEA:17989"/>
        <dbReference type="Rhea" id="RHEA-COMP:9863"/>
        <dbReference type="Rhea" id="RHEA-COMP:11604"/>
        <dbReference type="ChEBI" id="CHEBI:15378"/>
        <dbReference type="ChEBI" id="CHEBI:29999"/>
        <dbReference type="ChEBI" id="CHEBI:30616"/>
        <dbReference type="ChEBI" id="CHEBI:83421"/>
        <dbReference type="ChEBI" id="CHEBI:456216"/>
        <dbReference type="EC" id="2.7.11.1"/>
    </reaction>
</comment>
<keyword evidence="11" id="KW-0810">Translation regulation</keyword>
<evidence type="ECO:0000256" key="11">
    <source>
        <dbReference type="ARBA" id="ARBA00022845"/>
    </source>
</evidence>
<feature type="region of interest" description="Disordered" evidence="15">
    <location>
        <begin position="613"/>
        <end position="685"/>
    </location>
</feature>
<feature type="compositionally biased region" description="Low complexity" evidence="15">
    <location>
        <begin position="750"/>
        <end position="763"/>
    </location>
</feature>
<dbReference type="PANTHER" id="PTHR24349">
    <property type="entry name" value="SERINE/THREONINE-PROTEIN KINASE"/>
    <property type="match status" value="1"/>
</dbReference>
<dbReference type="EC" id="2.7.11.1" evidence="3"/>
<dbReference type="FunFam" id="1.10.510.10:FF:000119">
    <property type="entry name" value="Putative map kinase-interacting serine/threonine-protein kinase 1"/>
    <property type="match status" value="1"/>
</dbReference>
<comment type="caution">
    <text evidence="17">The sequence shown here is derived from an EMBL/GenBank/DDBJ whole genome shotgun (WGS) entry which is preliminary data.</text>
</comment>
<evidence type="ECO:0000256" key="12">
    <source>
        <dbReference type="ARBA" id="ARBA00047899"/>
    </source>
</evidence>
<dbReference type="PROSITE" id="PS50011">
    <property type="entry name" value="PROTEIN_KINASE_DOM"/>
    <property type="match status" value="1"/>
</dbReference>
<dbReference type="InterPro" id="IPR011009">
    <property type="entry name" value="Kinase-like_dom_sf"/>
</dbReference>
<evidence type="ECO:0000256" key="2">
    <source>
        <dbReference type="ARBA" id="ARBA00006692"/>
    </source>
</evidence>
<feature type="compositionally biased region" description="Polar residues" evidence="15">
    <location>
        <begin position="764"/>
        <end position="779"/>
    </location>
</feature>
<evidence type="ECO:0000259" key="16">
    <source>
        <dbReference type="PROSITE" id="PS50011"/>
    </source>
</evidence>
<feature type="compositionally biased region" description="Basic residues" evidence="15">
    <location>
        <begin position="645"/>
        <end position="658"/>
    </location>
</feature>
<feature type="compositionally biased region" description="Basic residues" evidence="15">
    <location>
        <begin position="735"/>
        <end position="747"/>
    </location>
</feature>
<evidence type="ECO:0000256" key="7">
    <source>
        <dbReference type="ARBA" id="ARBA00022741"/>
    </source>
</evidence>
<keyword evidence="5" id="KW-0808">Transferase</keyword>
<evidence type="ECO:0000256" key="8">
    <source>
        <dbReference type="ARBA" id="ARBA00022777"/>
    </source>
</evidence>
<dbReference type="InterPro" id="IPR017441">
    <property type="entry name" value="Protein_kinase_ATP_BS"/>
</dbReference>
<feature type="compositionally biased region" description="Low complexity" evidence="15">
    <location>
        <begin position="617"/>
        <end position="644"/>
    </location>
</feature>
<dbReference type="AlphaFoldDB" id="A0A813N672"/>
<dbReference type="GO" id="GO:0046872">
    <property type="term" value="F:metal ion binding"/>
    <property type="evidence" value="ECO:0007669"/>
    <property type="project" value="UniProtKB-KW"/>
</dbReference>
<accession>A0A813N672</accession>
<feature type="region of interest" description="Disordered" evidence="15">
    <location>
        <begin position="706"/>
        <end position="796"/>
    </location>
</feature>
<evidence type="ECO:0000256" key="4">
    <source>
        <dbReference type="ARBA" id="ARBA00022527"/>
    </source>
</evidence>
<keyword evidence="9 14" id="KW-0067">ATP-binding</keyword>
<dbReference type="Gene3D" id="3.30.200.20">
    <property type="entry name" value="Phosphorylase Kinase, domain 1"/>
    <property type="match status" value="1"/>
</dbReference>